<dbReference type="AlphaFoldDB" id="A0A8H8DBG1"/>
<dbReference type="GeneID" id="93653961"/>
<sequence>MAFQNYPSTRQIEEEEFDDTELETPVRLNTLNIKRREHASGLFTSFRSSRPDDGVASNNTNDIKHTREGETEGRNDKSSPFHKNVENPDVLTIRSPPSLKFDKSVSLGEKHKERLRNQSPTPVTKLKPPTAELSPVDHSPVSYKVTKPIIDKKGDKRKKRLATETPLPKLSNDEESKQSILNRVNTTLESIKRGKPSDKVVHTAVESNNISPVNSKPAGAREEPIRPMYDFEADEPDFVHVPLESFLEPNGRVSSSTEKPDFPLAMQRDDSASNQQNVKVSPIINEDTLGNSTPLYNKDDLIHELNNGNEYDNYRTSEFELGADNTTWWTAEQWSKLMKVVNSRSISRQDAINSHLLMKELKCSSKEDLQRRYDFLKQYRTK</sequence>
<feature type="compositionally biased region" description="Basic and acidic residues" evidence="1">
    <location>
        <begin position="62"/>
        <end position="86"/>
    </location>
</feature>
<dbReference type="Proteomes" id="UP000669133">
    <property type="component" value="Unassembled WGS sequence"/>
</dbReference>
<feature type="compositionally biased region" description="Acidic residues" evidence="1">
    <location>
        <begin position="13"/>
        <end position="22"/>
    </location>
</feature>
<reference evidence="2 3" key="1">
    <citation type="submission" date="2020-12" db="EMBL/GenBank/DDBJ databases">
        <title>Effect of drift, selection, and recombination on the evolution of hybrid genomes in Candida yeast pathogens.</title>
        <authorList>
            <person name="Mixao V."/>
            <person name="Ksiezopolska E."/>
            <person name="Saus E."/>
            <person name="Boekhout T."/>
            <person name="Gacser A."/>
            <person name="Gabaldon T."/>
        </authorList>
    </citation>
    <scope>NUCLEOTIDE SEQUENCE [LARGE SCALE GENOMIC DNA]</scope>
    <source>
        <strain evidence="2 3">BP57</strain>
    </source>
</reference>
<name>A0A8H8DBG1_9ASCO</name>
<feature type="compositionally biased region" description="Polar residues" evidence="1">
    <location>
        <begin position="1"/>
        <end position="10"/>
    </location>
</feature>
<proteinExistence type="predicted"/>
<evidence type="ECO:0000313" key="3">
    <source>
        <dbReference type="Proteomes" id="UP000669133"/>
    </source>
</evidence>
<organism evidence="2 3">
    <name type="scientific">Candida metapsilosis</name>
    <dbReference type="NCBI Taxonomy" id="273372"/>
    <lineage>
        <taxon>Eukaryota</taxon>
        <taxon>Fungi</taxon>
        <taxon>Dikarya</taxon>
        <taxon>Ascomycota</taxon>
        <taxon>Saccharomycotina</taxon>
        <taxon>Pichiomycetes</taxon>
        <taxon>Debaryomycetaceae</taxon>
        <taxon>Candida/Lodderomyces clade</taxon>
        <taxon>Candida</taxon>
    </lineage>
</organism>
<feature type="region of interest" description="Disordered" evidence="1">
    <location>
        <begin position="1"/>
        <end position="178"/>
    </location>
</feature>
<gene>
    <name evidence="2" type="ORF">I9W82_005332</name>
</gene>
<dbReference type="OrthoDB" id="4086732at2759"/>
<evidence type="ECO:0000256" key="1">
    <source>
        <dbReference type="SAM" id="MobiDB-lite"/>
    </source>
</evidence>
<accession>A0A8H8DBG1</accession>
<evidence type="ECO:0000313" key="2">
    <source>
        <dbReference type="EMBL" id="KAG5417696.1"/>
    </source>
</evidence>
<dbReference type="RefSeq" id="XP_067546812.1">
    <property type="nucleotide sequence ID" value="XM_067694498.1"/>
</dbReference>
<comment type="caution">
    <text evidence="2">The sequence shown here is derived from an EMBL/GenBank/DDBJ whole genome shotgun (WGS) entry which is preliminary data.</text>
</comment>
<keyword evidence="3" id="KW-1185">Reference proteome</keyword>
<feature type="compositionally biased region" description="Basic and acidic residues" evidence="1">
    <location>
        <begin position="100"/>
        <end position="116"/>
    </location>
</feature>
<protein>
    <submittedName>
        <fullName evidence="2">Uncharacterized protein</fullName>
    </submittedName>
</protein>
<dbReference type="EMBL" id="JAEOAQ010000007">
    <property type="protein sequence ID" value="KAG5417696.1"/>
    <property type="molecule type" value="Genomic_DNA"/>
</dbReference>